<dbReference type="InterPro" id="IPR029056">
    <property type="entry name" value="Ribokinase-like"/>
</dbReference>
<reference evidence="1" key="1">
    <citation type="submission" date="2018-05" db="EMBL/GenBank/DDBJ databases">
        <authorList>
            <person name="Lanie J.A."/>
            <person name="Ng W.-L."/>
            <person name="Kazmierczak K.M."/>
            <person name="Andrzejewski T.M."/>
            <person name="Davidsen T.M."/>
            <person name="Wayne K.J."/>
            <person name="Tettelin H."/>
            <person name="Glass J.I."/>
            <person name="Rusch D."/>
            <person name="Podicherti R."/>
            <person name="Tsui H.-C.T."/>
            <person name="Winkler M.E."/>
        </authorList>
    </citation>
    <scope>NUCLEOTIDE SEQUENCE</scope>
</reference>
<dbReference type="Gene3D" id="3.40.1190.20">
    <property type="match status" value="1"/>
</dbReference>
<name>A0A382GZA1_9ZZZZ</name>
<protein>
    <recommendedName>
        <fullName evidence="2">Carbohydrate kinase PfkB domain-containing protein</fullName>
    </recommendedName>
</protein>
<evidence type="ECO:0000313" key="1">
    <source>
        <dbReference type="EMBL" id="SVB80370.1"/>
    </source>
</evidence>
<feature type="non-terminal residue" evidence="1">
    <location>
        <position position="163"/>
    </location>
</feature>
<dbReference type="EMBL" id="UINC01058288">
    <property type="protein sequence ID" value="SVB80370.1"/>
    <property type="molecule type" value="Genomic_DNA"/>
</dbReference>
<evidence type="ECO:0008006" key="2">
    <source>
        <dbReference type="Google" id="ProtNLM"/>
    </source>
</evidence>
<accession>A0A382GZA1</accession>
<dbReference type="AlphaFoldDB" id="A0A382GZA1"/>
<organism evidence="1">
    <name type="scientific">marine metagenome</name>
    <dbReference type="NCBI Taxonomy" id="408172"/>
    <lineage>
        <taxon>unclassified sequences</taxon>
        <taxon>metagenomes</taxon>
        <taxon>ecological metagenomes</taxon>
    </lineage>
</organism>
<proteinExistence type="predicted"/>
<gene>
    <name evidence="1" type="ORF">METZ01_LOCUS233224</name>
</gene>
<dbReference type="SUPFAM" id="SSF53613">
    <property type="entry name" value="Ribokinase-like"/>
    <property type="match status" value="1"/>
</dbReference>
<sequence>MGLLIVGSIGYDTIITPVDSGKDLLGGSATYCSIAASNFTDVFLVSVVGNDFKQEHLTLFQNIAVNTTGLEIDNAGTTFRWAVRYFDENTNMRETLDTRLNVLANFKPKLTAEHKQMDFVFLGNMTPDIQIQTLDQLSVKPRVIGLDTMNFWIESYKDRLTEA</sequence>